<name>A0AAN8PEK9_PATCE</name>
<dbReference type="PROSITE" id="PS50234">
    <property type="entry name" value="VWFA"/>
    <property type="match status" value="1"/>
</dbReference>
<proteinExistence type="predicted"/>
<dbReference type="CDD" id="cd00198">
    <property type="entry name" value="vWFA"/>
    <property type="match status" value="1"/>
</dbReference>
<feature type="domain" description="VWFA" evidence="2">
    <location>
        <begin position="179"/>
        <end position="380"/>
    </location>
</feature>
<dbReference type="AlphaFoldDB" id="A0AAN8PEK9"/>
<dbReference type="Proteomes" id="UP001347796">
    <property type="component" value="Unassembled WGS sequence"/>
</dbReference>
<dbReference type="Gene3D" id="3.40.50.410">
    <property type="entry name" value="von Willebrand factor, type A domain"/>
    <property type="match status" value="1"/>
</dbReference>
<dbReference type="EMBL" id="JAZGQO010000011">
    <property type="protein sequence ID" value="KAK6173323.1"/>
    <property type="molecule type" value="Genomic_DNA"/>
</dbReference>
<reference evidence="3 4" key="1">
    <citation type="submission" date="2024-01" db="EMBL/GenBank/DDBJ databases">
        <title>The genome of the rayed Mediterranean limpet Patella caerulea (Linnaeus, 1758).</title>
        <authorList>
            <person name="Anh-Thu Weber A."/>
            <person name="Halstead-Nussloch G."/>
        </authorList>
    </citation>
    <scope>NUCLEOTIDE SEQUENCE [LARGE SCALE GENOMIC DNA]</scope>
    <source>
        <strain evidence="3">AATW-2023a</strain>
        <tissue evidence="3">Whole specimen</tissue>
    </source>
</reference>
<dbReference type="InterPro" id="IPR036465">
    <property type="entry name" value="vWFA_dom_sf"/>
</dbReference>
<evidence type="ECO:0000313" key="4">
    <source>
        <dbReference type="Proteomes" id="UP001347796"/>
    </source>
</evidence>
<accession>A0AAN8PEK9</accession>
<comment type="caution">
    <text evidence="3">The sequence shown here is derived from an EMBL/GenBank/DDBJ whole genome shotgun (WGS) entry which is preliminary data.</text>
</comment>
<dbReference type="InterPro" id="IPR051266">
    <property type="entry name" value="CLCR"/>
</dbReference>
<dbReference type="PANTHER" id="PTHR10579:SF43">
    <property type="entry name" value="ZINC FINGER (C3HC4-TYPE RING FINGER) FAMILY PROTEIN"/>
    <property type="match status" value="1"/>
</dbReference>
<protein>
    <recommendedName>
        <fullName evidence="2">VWFA domain-containing protein</fullName>
    </recommendedName>
</protein>
<dbReference type="PANTHER" id="PTHR10579">
    <property type="entry name" value="CALCIUM-ACTIVATED CHLORIDE CHANNEL REGULATOR"/>
    <property type="match status" value="1"/>
</dbReference>
<evidence type="ECO:0000259" key="2">
    <source>
        <dbReference type="PROSITE" id="PS50234"/>
    </source>
</evidence>
<dbReference type="Pfam" id="PF00092">
    <property type="entry name" value="VWA"/>
    <property type="match status" value="1"/>
</dbReference>
<feature type="compositionally biased region" description="Basic and acidic residues" evidence="1">
    <location>
        <begin position="35"/>
        <end position="47"/>
    </location>
</feature>
<evidence type="ECO:0000256" key="1">
    <source>
        <dbReference type="SAM" id="MobiDB-lite"/>
    </source>
</evidence>
<keyword evidence="4" id="KW-1185">Reference proteome</keyword>
<dbReference type="SUPFAM" id="SSF53300">
    <property type="entry name" value="vWA-like"/>
    <property type="match status" value="1"/>
</dbReference>
<dbReference type="InterPro" id="IPR002035">
    <property type="entry name" value="VWF_A"/>
</dbReference>
<organism evidence="3 4">
    <name type="scientific">Patella caerulea</name>
    <name type="common">Rayed Mediterranean limpet</name>
    <dbReference type="NCBI Taxonomy" id="87958"/>
    <lineage>
        <taxon>Eukaryota</taxon>
        <taxon>Metazoa</taxon>
        <taxon>Spiralia</taxon>
        <taxon>Lophotrochozoa</taxon>
        <taxon>Mollusca</taxon>
        <taxon>Gastropoda</taxon>
        <taxon>Patellogastropoda</taxon>
        <taxon>Patelloidea</taxon>
        <taxon>Patellidae</taxon>
        <taxon>Patella</taxon>
    </lineage>
</organism>
<dbReference type="SMART" id="SM00327">
    <property type="entry name" value="VWA"/>
    <property type="match status" value="1"/>
</dbReference>
<sequence>MQLYATMNKCSTRKMESSTYGHVWGEEIITSPPPRQEKQGSDGKIYDNPKPIPKPRVKTINSTKENDYGIIREAGANSNGEPEIFTLPPRRELQGSFAVITKEQIRSTLPRGDSLFNMMKSMNAKSNNDPEENVKGDVQEYNKAVDFNVFLLETENNKVRGVLELSTLHQNVVDKVRTRIVCLFDVSGSMLLKCGKKKIDSKLTTLKKMAVDLIDALEPNEDYLGLVTFAEEAKTVIPLSLITESNRASIKKAIETMDQKYSSRTDLCTGLITAIDMLKQEDEATKYIYRNAIIVFSDGEINSGITGVDALLHATRERIRQCKPQLALKSDQWLSISCVTTGGNVSEAMYLLSKFCGNDAYYYIDNNTVNPQIDMMIPVLLRKSAIAQFLTMTVLTENGAELDPNNCTREHSIRKKHRPVSRAKESENISYYLHDMPAGSQKHFAVEIDLENYRIHESPDLLNVELEFVDNKGNIQTATKHVKFNDILTQKSPPTEYEKGIILLAKNDIRFSMQASCRKTANIISEKDGSSPETVLEDGILDIKKLTESYADRARQPETKQTIHIYGQEVVKNMSKLLETIAKSSRGDGHKWTKIKAVSSSIARETPNVSNLVTGAGNLCPLPEVSDCATNRMRALALKIFQDQRSDAEMYKKYGDKLKGAASDIVQSMGQIIDILNASGTLQRNPTKNTTTEQTNIDDDEFDFIKLAKGIASS</sequence>
<gene>
    <name evidence="3" type="ORF">SNE40_016796</name>
</gene>
<evidence type="ECO:0000313" key="3">
    <source>
        <dbReference type="EMBL" id="KAK6173323.1"/>
    </source>
</evidence>
<feature type="region of interest" description="Disordered" evidence="1">
    <location>
        <begin position="25"/>
        <end position="56"/>
    </location>
</feature>